<comment type="caution">
    <text evidence="2">The sequence shown here is derived from an EMBL/GenBank/DDBJ whole genome shotgun (WGS) entry which is preliminary data.</text>
</comment>
<dbReference type="EMBL" id="CM017878">
    <property type="protein sequence ID" value="KAG1355315.1"/>
    <property type="molecule type" value="Genomic_DNA"/>
</dbReference>
<keyword evidence="3" id="KW-1185">Reference proteome</keyword>
<evidence type="ECO:0000313" key="3">
    <source>
        <dbReference type="Proteomes" id="UP000797356"/>
    </source>
</evidence>
<protein>
    <submittedName>
        <fullName evidence="2">Uncharacterized protein</fullName>
    </submittedName>
</protein>
<feature type="region of interest" description="Disordered" evidence="1">
    <location>
        <begin position="39"/>
        <end position="64"/>
    </location>
</feature>
<evidence type="ECO:0000256" key="1">
    <source>
        <dbReference type="SAM" id="MobiDB-lite"/>
    </source>
</evidence>
<reference evidence="2" key="2">
    <citation type="submission" date="2019-07" db="EMBL/GenBank/DDBJ databases">
        <authorList>
            <person name="Yang Y."/>
            <person name="Bocs S."/>
            <person name="Baudouin L."/>
        </authorList>
    </citation>
    <scope>NUCLEOTIDE SEQUENCE</scope>
    <source>
        <tissue evidence="2">Spear leaf of Hainan Tall coconut</tissue>
    </source>
</reference>
<organism evidence="2 3">
    <name type="scientific">Cocos nucifera</name>
    <name type="common">Coconut palm</name>
    <dbReference type="NCBI Taxonomy" id="13894"/>
    <lineage>
        <taxon>Eukaryota</taxon>
        <taxon>Viridiplantae</taxon>
        <taxon>Streptophyta</taxon>
        <taxon>Embryophyta</taxon>
        <taxon>Tracheophyta</taxon>
        <taxon>Spermatophyta</taxon>
        <taxon>Magnoliopsida</taxon>
        <taxon>Liliopsida</taxon>
        <taxon>Arecaceae</taxon>
        <taxon>Arecoideae</taxon>
        <taxon>Cocoseae</taxon>
        <taxon>Attaleinae</taxon>
        <taxon>Cocos</taxon>
    </lineage>
</organism>
<name>A0A8K0IG35_COCNU</name>
<reference evidence="2" key="1">
    <citation type="journal article" date="2017" name="Gigascience">
        <title>The genome draft of coconut (Cocos nucifera).</title>
        <authorList>
            <person name="Xiao Y."/>
            <person name="Xu P."/>
            <person name="Fan H."/>
            <person name="Baudouin L."/>
            <person name="Xia W."/>
            <person name="Bocs S."/>
            <person name="Xu J."/>
            <person name="Li Q."/>
            <person name="Guo A."/>
            <person name="Zhou L."/>
            <person name="Li J."/>
            <person name="Wu Y."/>
            <person name="Ma Z."/>
            <person name="Armero A."/>
            <person name="Issali A.E."/>
            <person name="Liu N."/>
            <person name="Peng M."/>
            <person name="Yang Y."/>
        </authorList>
    </citation>
    <scope>NUCLEOTIDE SEQUENCE</scope>
    <source>
        <tissue evidence="2">Spear leaf of Hainan Tall coconut</tissue>
    </source>
</reference>
<dbReference type="AlphaFoldDB" id="A0A8K0IG35"/>
<dbReference type="Proteomes" id="UP000797356">
    <property type="component" value="Chromosome 7"/>
</dbReference>
<sequence length="101" mass="11878">MTDDDEVIKLRSTDIYNHAYLRCMGYIFKHGVWRRMSEVPEEKCDSEEDRQSTDRDQVTHPPQFDQQSFDLYALSAQIDLLEISVKQGFALMDARLNEKFA</sequence>
<gene>
    <name evidence="2" type="ORF">COCNU_07G014270</name>
</gene>
<feature type="compositionally biased region" description="Basic and acidic residues" evidence="1">
    <location>
        <begin position="39"/>
        <end position="58"/>
    </location>
</feature>
<evidence type="ECO:0000313" key="2">
    <source>
        <dbReference type="EMBL" id="KAG1355315.1"/>
    </source>
</evidence>
<proteinExistence type="predicted"/>
<accession>A0A8K0IG35</accession>